<organism evidence="2 3">
    <name type="scientific">Dendrobium chrysotoxum</name>
    <name type="common">Orchid</name>
    <dbReference type="NCBI Taxonomy" id="161865"/>
    <lineage>
        <taxon>Eukaryota</taxon>
        <taxon>Viridiplantae</taxon>
        <taxon>Streptophyta</taxon>
        <taxon>Embryophyta</taxon>
        <taxon>Tracheophyta</taxon>
        <taxon>Spermatophyta</taxon>
        <taxon>Magnoliopsida</taxon>
        <taxon>Liliopsida</taxon>
        <taxon>Asparagales</taxon>
        <taxon>Orchidaceae</taxon>
        <taxon>Epidendroideae</taxon>
        <taxon>Malaxideae</taxon>
        <taxon>Dendrobiinae</taxon>
        <taxon>Dendrobium</taxon>
    </lineage>
</organism>
<feature type="transmembrane region" description="Helical" evidence="1">
    <location>
        <begin position="12"/>
        <end position="30"/>
    </location>
</feature>
<dbReference type="AlphaFoldDB" id="A0AAV7GDQ7"/>
<dbReference type="Proteomes" id="UP000775213">
    <property type="component" value="Unassembled WGS sequence"/>
</dbReference>
<keyword evidence="1" id="KW-0812">Transmembrane</keyword>
<reference evidence="2 3" key="1">
    <citation type="journal article" date="2021" name="Hortic Res">
        <title>Chromosome-scale assembly of the Dendrobium chrysotoxum genome enhances the understanding of orchid evolution.</title>
        <authorList>
            <person name="Zhang Y."/>
            <person name="Zhang G.Q."/>
            <person name="Zhang D."/>
            <person name="Liu X.D."/>
            <person name="Xu X.Y."/>
            <person name="Sun W.H."/>
            <person name="Yu X."/>
            <person name="Zhu X."/>
            <person name="Wang Z.W."/>
            <person name="Zhao X."/>
            <person name="Zhong W.Y."/>
            <person name="Chen H."/>
            <person name="Yin W.L."/>
            <person name="Huang T."/>
            <person name="Niu S.C."/>
            <person name="Liu Z.J."/>
        </authorList>
    </citation>
    <scope>NUCLEOTIDE SEQUENCE [LARGE SCALE GENOMIC DNA]</scope>
    <source>
        <strain evidence="2">Lindl</strain>
    </source>
</reference>
<dbReference type="EMBL" id="JAGFBR010000010">
    <property type="protein sequence ID" value="KAH0459914.1"/>
    <property type="molecule type" value="Genomic_DNA"/>
</dbReference>
<evidence type="ECO:0000313" key="2">
    <source>
        <dbReference type="EMBL" id="KAH0459914.1"/>
    </source>
</evidence>
<protein>
    <submittedName>
        <fullName evidence="2">Uncharacterized protein</fullName>
    </submittedName>
</protein>
<evidence type="ECO:0000313" key="3">
    <source>
        <dbReference type="Proteomes" id="UP000775213"/>
    </source>
</evidence>
<evidence type="ECO:0000256" key="1">
    <source>
        <dbReference type="SAM" id="Phobius"/>
    </source>
</evidence>
<comment type="caution">
    <text evidence="2">The sequence shown here is derived from an EMBL/GenBank/DDBJ whole genome shotgun (WGS) entry which is preliminary data.</text>
</comment>
<accession>A0AAV7GDQ7</accession>
<sequence>MQLKCVPGEDAAAITGMVTGAAGLKMSLVIRMNRKSLRAARTSPLPVRGVLALEMLLDADEVSKCMRRVVV</sequence>
<name>A0AAV7GDQ7_DENCH</name>
<gene>
    <name evidence="2" type="ORF">IEQ34_010577</name>
</gene>
<keyword evidence="1" id="KW-0472">Membrane</keyword>
<keyword evidence="1" id="KW-1133">Transmembrane helix</keyword>
<proteinExistence type="predicted"/>
<keyword evidence="3" id="KW-1185">Reference proteome</keyword>